<organism evidence="1">
    <name type="scientific">Caldilineaceae bacterium SB0661_bin_32</name>
    <dbReference type="NCBI Taxonomy" id="2605255"/>
    <lineage>
        <taxon>Bacteria</taxon>
        <taxon>Bacillati</taxon>
        <taxon>Chloroflexota</taxon>
        <taxon>Caldilineae</taxon>
        <taxon>Caldilineales</taxon>
        <taxon>Caldilineaceae</taxon>
    </lineage>
</organism>
<name>A0A6B1D3Q7_9CHLR</name>
<evidence type="ECO:0000313" key="1">
    <source>
        <dbReference type="EMBL" id="MYC94092.1"/>
    </source>
</evidence>
<proteinExistence type="predicted"/>
<gene>
    <name evidence="1" type="ORF">F4X14_03900</name>
</gene>
<comment type="caution">
    <text evidence="1">The sequence shown here is derived from an EMBL/GenBank/DDBJ whole genome shotgun (WGS) entry which is preliminary data.</text>
</comment>
<protein>
    <submittedName>
        <fullName evidence="1">Uncharacterized protein</fullName>
    </submittedName>
</protein>
<dbReference type="AlphaFoldDB" id="A0A6B1D3Q7"/>
<dbReference type="EMBL" id="VXMH01000017">
    <property type="protein sequence ID" value="MYC94092.1"/>
    <property type="molecule type" value="Genomic_DNA"/>
</dbReference>
<accession>A0A6B1D3Q7</accession>
<reference evidence="1" key="1">
    <citation type="submission" date="2019-09" db="EMBL/GenBank/DDBJ databases">
        <title>Characterisation of the sponge microbiome using genome-centric metagenomics.</title>
        <authorList>
            <person name="Engelberts J.P."/>
            <person name="Robbins S.J."/>
            <person name="De Goeij J.M."/>
            <person name="Aranda M."/>
            <person name="Bell S.C."/>
            <person name="Webster N.S."/>
        </authorList>
    </citation>
    <scope>NUCLEOTIDE SEQUENCE</scope>
    <source>
        <strain evidence="1">SB0661_bin_32</strain>
    </source>
</reference>
<sequence length="276" mass="31591">MTSALKQGMRLTSQEKLDALPMQKALAKFEAALQAVEEQGLVTDELRTIHKTFADVTQQALEALAFDFARDLRELFETQGETVSGRPPTVVVGELVLQLDVNARKGQWFYGREALTKPLALSFTAIPKAYDQQKKQIVERQTDAGQFLQELYSTWNELIEQRSRYPVGGRINVIEIYSKMVLNRQNTRFWNQPSRRTFRDYERVFFVRDLVLAQKAGALVNVDGKELRLRLGVATKSQAEQANRSIWIPNGPLDGVFYADISFEKDNSKQQDLWSR</sequence>